<evidence type="ECO:0000313" key="3">
    <source>
        <dbReference type="EMBL" id="GES92447.1"/>
    </source>
</evidence>
<dbReference type="CDD" id="cd18186">
    <property type="entry name" value="BTB_POZ_ZBTB_KLHL-like"/>
    <property type="match status" value="1"/>
</dbReference>
<dbReference type="Proteomes" id="UP000615446">
    <property type="component" value="Unassembled WGS sequence"/>
</dbReference>
<dbReference type="SUPFAM" id="SSF54695">
    <property type="entry name" value="POZ domain"/>
    <property type="match status" value="1"/>
</dbReference>
<dbReference type="SMART" id="SM00225">
    <property type="entry name" value="BTB"/>
    <property type="match status" value="1"/>
</dbReference>
<dbReference type="InterPro" id="IPR011705">
    <property type="entry name" value="BACK"/>
</dbReference>
<protein>
    <recommendedName>
        <fullName evidence="5">TLDc domain-containing protein</fullName>
    </recommendedName>
</protein>
<accession>A0A8H3LTC2</accession>
<comment type="caution">
    <text evidence="3">The sequence shown here is derived from an EMBL/GenBank/DDBJ whole genome shotgun (WGS) entry which is preliminary data.</text>
</comment>
<dbReference type="Gene3D" id="3.30.710.10">
    <property type="entry name" value="Potassium Channel Kv1.1, Chain A"/>
    <property type="match status" value="1"/>
</dbReference>
<sequence length="461" mass="54445">MTTKILQKLGQDYTELLENKEYCDVTINVGKDHNTKIFHAHRNILCSRSPYLQRVLSSNTSIKFPNISPEIFHIWNYYIGRTNVLNILVAADELLLQDLVDYIQEYLINNKSIWMKQHFELIHRTSFQSNYLLELQQFCTNFMVQFPKKTFKSLDFNMISEKSLVSLIKRDDLQMKEIEIWEHVLKWGLAQNSNLVEDPDTWLDDGLKSMKITLQNCLPSIRFYNLSSKEFLHKVRPYKKLLNQQLYKDLLNSYMDPDVKPNDNILPSRNLKIDGIIDSTIVNLNIVSLISRWIDKVDVNINFAQFRELYLPYKFRLLLRGSRDGFTPKRFHELCDDKPCTITFIKIKGTGEIIGGYNPTVWLASGGWGKIKDSFIFSFRNKQEFYKDPILSKVKDFNYALNRLLERHGPFFGGDILIYSENSRTNYSTSYCQQTFYEKKIRNTKNNFSMEDYEVYQLINR</sequence>
<reference evidence="3" key="1">
    <citation type="submission" date="2019-10" db="EMBL/GenBank/DDBJ databases">
        <title>Conservation and host-specific expression of non-tandemly repeated heterogenous ribosome RNA gene in arbuscular mycorrhizal fungi.</title>
        <authorList>
            <person name="Maeda T."/>
            <person name="Kobayashi Y."/>
            <person name="Nakagawa T."/>
            <person name="Ezawa T."/>
            <person name="Yamaguchi K."/>
            <person name="Bino T."/>
            <person name="Nishimoto Y."/>
            <person name="Shigenobu S."/>
            <person name="Kawaguchi M."/>
        </authorList>
    </citation>
    <scope>NUCLEOTIDE SEQUENCE</scope>
    <source>
        <strain evidence="3">HR1</strain>
    </source>
</reference>
<dbReference type="Gene3D" id="1.25.40.420">
    <property type="match status" value="1"/>
</dbReference>
<dbReference type="PROSITE" id="PS50097">
    <property type="entry name" value="BTB"/>
    <property type="match status" value="1"/>
</dbReference>
<proteinExistence type="predicted"/>
<evidence type="ECO:0000313" key="4">
    <source>
        <dbReference type="Proteomes" id="UP000615446"/>
    </source>
</evidence>
<feature type="domain" description="TLDc" evidence="2">
    <location>
        <begin position="280"/>
        <end position="459"/>
    </location>
</feature>
<evidence type="ECO:0000259" key="1">
    <source>
        <dbReference type="PROSITE" id="PS50097"/>
    </source>
</evidence>
<name>A0A8H3LTC2_9GLOM</name>
<feature type="domain" description="BTB" evidence="1">
    <location>
        <begin position="23"/>
        <end position="79"/>
    </location>
</feature>
<dbReference type="PANTHER" id="PTHR24410:SF23">
    <property type="entry name" value="BTB DOMAIN-CONTAINING PROTEIN-RELATED"/>
    <property type="match status" value="1"/>
</dbReference>
<dbReference type="EMBL" id="BLAL01000215">
    <property type="protein sequence ID" value="GES92447.1"/>
    <property type="molecule type" value="Genomic_DNA"/>
</dbReference>
<dbReference type="InterPro" id="IPR006571">
    <property type="entry name" value="TLDc_dom"/>
</dbReference>
<dbReference type="PROSITE" id="PS51886">
    <property type="entry name" value="TLDC"/>
    <property type="match status" value="1"/>
</dbReference>
<gene>
    <name evidence="3" type="ORF">RCL2_001922300</name>
</gene>
<dbReference type="OrthoDB" id="2310469at2759"/>
<dbReference type="Pfam" id="PF00651">
    <property type="entry name" value="BTB"/>
    <property type="match status" value="1"/>
</dbReference>
<dbReference type="Pfam" id="PF07534">
    <property type="entry name" value="TLD"/>
    <property type="match status" value="1"/>
</dbReference>
<dbReference type="InterPro" id="IPR011333">
    <property type="entry name" value="SKP1/BTB/POZ_sf"/>
</dbReference>
<dbReference type="InterPro" id="IPR051481">
    <property type="entry name" value="BTB-POZ/Galectin-3-binding"/>
</dbReference>
<dbReference type="PANTHER" id="PTHR24410">
    <property type="entry name" value="HL07962P-RELATED"/>
    <property type="match status" value="1"/>
</dbReference>
<evidence type="ECO:0008006" key="5">
    <source>
        <dbReference type="Google" id="ProtNLM"/>
    </source>
</evidence>
<dbReference type="InterPro" id="IPR000210">
    <property type="entry name" value="BTB/POZ_dom"/>
</dbReference>
<organism evidence="3 4">
    <name type="scientific">Rhizophagus clarus</name>
    <dbReference type="NCBI Taxonomy" id="94130"/>
    <lineage>
        <taxon>Eukaryota</taxon>
        <taxon>Fungi</taxon>
        <taxon>Fungi incertae sedis</taxon>
        <taxon>Mucoromycota</taxon>
        <taxon>Glomeromycotina</taxon>
        <taxon>Glomeromycetes</taxon>
        <taxon>Glomerales</taxon>
        <taxon>Glomeraceae</taxon>
        <taxon>Rhizophagus</taxon>
    </lineage>
</organism>
<dbReference type="Pfam" id="PF07707">
    <property type="entry name" value="BACK"/>
    <property type="match status" value="1"/>
</dbReference>
<evidence type="ECO:0000259" key="2">
    <source>
        <dbReference type="PROSITE" id="PS51886"/>
    </source>
</evidence>
<dbReference type="AlphaFoldDB" id="A0A8H3LTC2"/>